<dbReference type="RefSeq" id="WP_103083160.1">
    <property type="nucleotide sequence ID" value="NZ_CP021850.1"/>
</dbReference>
<organism evidence="3 4">
    <name type="scientific">Clostridium thermosuccinogenes</name>
    <dbReference type="NCBI Taxonomy" id="84032"/>
    <lineage>
        <taxon>Bacteria</taxon>
        <taxon>Bacillati</taxon>
        <taxon>Bacillota</taxon>
        <taxon>Clostridia</taxon>
        <taxon>Eubacteriales</taxon>
        <taxon>Clostridiaceae</taxon>
        <taxon>Clostridium</taxon>
    </lineage>
</organism>
<dbReference type="KEGG" id="cthd:CDO33_01660"/>
<dbReference type="Proteomes" id="UP000236151">
    <property type="component" value="Unassembled WGS sequence"/>
</dbReference>
<comment type="caution">
    <text evidence="3">The sequence shown here is derived from an EMBL/GenBank/DDBJ whole genome shotgun (WGS) entry which is preliminary data.</text>
</comment>
<evidence type="ECO:0000259" key="1">
    <source>
        <dbReference type="Pfam" id="PF06056"/>
    </source>
</evidence>
<dbReference type="InterPro" id="IPR010332">
    <property type="entry name" value="ATPase_terminase-su_N"/>
</dbReference>
<accession>A0A2K2F7U7</accession>
<protein>
    <submittedName>
        <fullName evidence="3">Uncharacterized protein</fullName>
    </submittedName>
</protein>
<proteinExistence type="predicted"/>
<dbReference type="InterPro" id="IPR009057">
    <property type="entry name" value="Homeodomain-like_sf"/>
</dbReference>
<evidence type="ECO:0000313" key="3">
    <source>
        <dbReference type="EMBL" id="PNT94838.1"/>
    </source>
</evidence>
<dbReference type="InterPro" id="IPR025959">
    <property type="entry name" value="Winged_HTH_dom"/>
</dbReference>
<dbReference type="Pfam" id="PF06056">
    <property type="entry name" value="Terminase_5"/>
    <property type="match status" value="1"/>
</dbReference>
<keyword evidence="4" id="KW-1185">Reference proteome</keyword>
<dbReference type="SUPFAM" id="SSF46689">
    <property type="entry name" value="Homeodomain-like"/>
    <property type="match status" value="1"/>
</dbReference>
<sequence>MVVLYHLKGYLNKDIAKMVELCQHTVGIYVNKYKENGLNGLALRHSPGAPRMLTSEQESRLVEVITTHTPDEVGFPNRKNWYVDIIRQWVHDNFGVHYSYTGMIDVLHRLNLSYTRPTYTLAKADPQKQEEFKQEFELLKKPT</sequence>
<dbReference type="AlphaFoldDB" id="A0A2K2F7U7"/>
<gene>
    <name evidence="3" type="ORF">CDQ84_18200</name>
</gene>
<dbReference type="EMBL" id="NIOJ01000087">
    <property type="protein sequence ID" value="PNT94838.1"/>
    <property type="molecule type" value="Genomic_DNA"/>
</dbReference>
<reference evidence="3 4" key="1">
    <citation type="submission" date="2017-06" db="EMBL/GenBank/DDBJ databases">
        <title>Investigating the central metabolism of Clostridium thermosuccinogenes.</title>
        <authorList>
            <person name="Koendjbiharie J.G."/>
            <person name="van Kranenburg R."/>
        </authorList>
    </citation>
    <scope>NUCLEOTIDE SEQUENCE [LARGE SCALE GENOMIC DNA]</scope>
    <source>
        <strain evidence="3 4">DSM 5806</strain>
    </source>
</reference>
<feature type="domain" description="Winged helix-turn helix" evidence="2">
    <location>
        <begin position="80"/>
        <end position="135"/>
    </location>
</feature>
<feature type="domain" description="Terminase ATPase subunit N-terminal" evidence="1">
    <location>
        <begin position="4"/>
        <end position="54"/>
    </location>
</feature>
<name>A0A2K2F7U7_9CLOT</name>
<evidence type="ECO:0000313" key="4">
    <source>
        <dbReference type="Proteomes" id="UP000236151"/>
    </source>
</evidence>
<evidence type="ECO:0000259" key="2">
    <source>
        <dbReference type="Pfam" id="PF13592"/>
    </source>
</evidence>
<dbReference type="Pfam" id="PF13592">
    <property type="entry name" value="HTH_33"/>
    <property type="match status" value="1"/>
</dbReference>